<organism evidence="2 3">
    <name type="scientific">Eumeta variegata</name>
    <name type="common">Bagworm moth</name>
    <name type="synonym">Eumeta japonica</name>
    <dbReference type="NCBI Taxonomy" id="151549"/>
    <lineage>
        <taxon>Eukaryota</taxon>
        <taxon>Metazoa</taxon>
        <taxon>Ecdysozoa</taxon>
        <taxon>Arthropoda</taxon>
        <taxon>Hexapoda</taxon>
        <taxon>Insecta</taxon>
        <taxon>Pterygota</taxon>
        <taxon>Neoptera</taxon>
        <taxon>Endopterygota</taxon>
        <taxon>Lepidoptera</taxon>
        <taxon>Glossata</taxon>
        <taxon>Ditrysia</taxon>
        <taxon>Tineoidea</taxon>
        <taxon>Psychidae</taxon>
        <taxon>Oiketicinae</taxon>
        <taxon>Eumeta</taxon>
    </lineage>
</organism>
<keyword evidence="3" id="KW-1185">Reference proteome</keyword>
<sequence>MIGEPPSWRSSDPSSALRLSGYRVSLGCGNTVCLFHDIVASMYTHQELEKHPAVLAQTGSRLSSSGAVRRPQGQHRSREPRPLLPSTSGRKTYFSGMAKRWGAVLINHNPAELTIVLG</sequence>
<dbReference type="AlphaFoldDB" id="A0A4C1YVW7"/>
<evidence type="ECO:0000313" key="3">
    <source>
        <dbReference type="Proteomes" id="UP000299102"/>
    </source>
</evidence>
<evidence type="ECO:0000256" key="1">
    <source>
        <dbReference type="SAM" id="MobiDB-lite"/>
    </source>
</evidence>
<evidence type="ECO:0000313" key="2">
    <source>
        <dbReference type="EMBL" id="GBP80591.1"/>
    </source>
</evidence>
<dbReference type="Proteomes" id="UP000299102">
    <property type="component" value="Unassembled WGS sequence"/>
</dbReference>
<feature type="region of interest" description="Disordered" evidence="1">
    <location>
        <begin position="55"/>
        <end position="90"/>
    </location>
</feature>
<reference evidence="2 3" key="1">
    <citation type="journal article" date="2019" name="Commun. Biol.">
        <title>The bagworm genome reveals a unique fibroin gene that provides high tensile strength.</title>
        <authorList>
            <person name="Kono N."/>
            <person name="Nakamura H."/>
            <person name="Ohtoshi R."/>
            <person name="Tomita M."/>
            <person name="Numata K."/>
            <person name="Arakawa K."/>
        </authorList>
    </citation>
    <scope>NUCLEOTIDE SEQUENCE [LARGE SCALE GENOMIC DNA]</scope>
</reference>
<accession>A0A4C1YVW7</accession>
<dbReference type="EMBL" id="BGZK01001469">
    <property type="protein sequence ID" value="GBP80591.1"/>
    <property type="molecule type" value="Genomic_DNA"/>
</dbReference>
<name>A0A4C1YVW7_EUMVA</name>
<comment type="caution">
    <text evidence="2">The sequence shown here is derived from an EMBL/GenBank/DDBJ whole genome shotgun (WGS) entry which is preliminary data.</text>
</comment>
<proteinExistence type="predicted"/>
<protein>
    <submittedName>
        <fullName evidence="2">Uncharacterized protein</fullName>
    </submittedName>
</protein>
<feature type="compositionally biased region" description="Polar residues" evidence="1">
    <location>
        <begin position="57"/>
        <end position="66"/>
    </location>
</feature>
<gene>
    <name evidence="2" type="ORF">EVAR_66142_1</name>
</gene>